<protein>
    <submittedName>
        <fullName evidence="2">Uncharacterized protein</fullName>
    </submittedName>
</protein>
<dbReference type="EMBL" id="FOHQ01000002">
    <property type="protein sequence ID" value="SES76228.1"/>
    <property type="molecule type" value="Genomic_DNA"/>
</dbReference>
<dbReference type="Proteomes" id="UP000243338">
    <property type="component" value="Unassembled WGS sequence"/>
</dbReference>
<dbReference type="RefSeq" id="WP_091689335.1">
    <property type="nucleotide sequence ID" value="NZ_CAAGSJ010000001.1"/>
</dbReference>
<accession>A0A1H9Z415</accession>
<keyword evidence="3" id="KW-1185">Reference proteome</keyword>
<dbReference type="AlphaFoldDB" id="A0A1H9Z415"/>
<feature type="compositionally biased region" description="Acidic residues" evidence="1">
    <location>
        <begin position="91"/>
        <end position="104"/>
    </location>
</feature>
<evidence type="ECO:0000313" key="2">
    <source>
        <dbReference type="EMBL" id="SES76228.1"/>
    </source>
</evidence>
<evidence type="ECO:0000313" key="3">
    <source>
        <dbReference type="Proteomes" id="UP000243338"/>
    </source>
</evidence>
<reference evidence="3" key="1">
    <citation type="submission" date="2016-10" db="EMBL/GenBank/DDBJ databases">
        <authorList>
            <person name="Varghese N."/>
            <person name="Submissions S."/>
        </authorList>
    </citation>
    <scope>NUCLEOTIDE SEQUENCE [LARGE SCALE GENOMIC DNA]</scope>
    <source>
        <strain evidence="3">SLH 33</strain>
    </source>
</reference>
<evidence type="ECO:0000256" key="1">
    <source>
        <dbReference type="SAM" id="MobiDB-lite"/>
    </source>
</evidence>
<dbReference type="STRING" id="1353158.SAMN04488587_0845"/>
<organism evidence="2 3">
    <name type="scientific">Methanococcoides vulcani</name>
    <dbReference type="NCBI Taxonomy" id="1353158"/>
    <lineage>
        <taxon>Archaea</taxon>
        <taxon>Methanobacteriati</taxon>
        <taxon>Methanobacteriota</taxon>
        <taxon>Stenosarchaea group</taxon>
        <taxon>Methanomicrobia</taxon>
        <taxon>Methanosarcinales</taxon>
        <taxon>Methanosarcinaceae</taxon>
        <taxon>Methanococcoides</taxon>
    </lineage>
</organism>
<dbReference type="OrthoDB" id="378493at2157"/>
<name>A0A1H9Z415_9EURY</name>
<gene>
    <name evidence="2" type="ORF">SAMN04488587_0845</name>
</gene>
<sequence length="104" mass="11266">MKRMIFAILIIATMLLVSGCAQNGDVAEEEMDDVVIVDTADVSGDFDDNGVENVVDGPAEAIPEDEDTSTEPDNTTPISQEDLDRLKEELEGLEFEDMGGLSEE</sequence>
<feature type="region of interest" description="Disordered" evidence="1">
    <location>
        <begin position="42"/>
        <end position="104"/>
    </location>
</feature>
<dbReference type="PROSITE" id="PS51257">
    <property type="entry name" value="PROKAR_LIPOPROTEIN"/>
    <property type="match status" value="1"/>
</dbReference>
<proteinExistence type="predicted"/>